<proteinExistence type="predicted"/>
<sequence length="260" mass="28374">MVFLSWFMIRVNKLILPLLVSILLSTVGTLKIGRDVNALFGVVFSPITTPTAMARSTLTGSLEFLEDLPRMSLENQELKKEYSALLSENQNLKDAITDQETLKNSSKIFTSTIPIRVISIGKTVTATTSFSTESIKRGQPVVSGTILLGFVDRVSDPIIHIIPLDSESLSRFPVKTGMGQSGIYLFESRTPQIADLPSENPVNLNDSILTLPTELIPANLVLGRTTKIISAPQSPLQKAEIKLDSKLTSKTPDPVIVTQP</sequence>
<evidence type="ECO:0000256" key="1">
    <source>
        <dbReference type="SAM" id="Coils"/>
    </source>
</evidence>
<dbReference type="AlphaFoldDB" id="A0A0G1GWU4"/>
<dbReference type="EMBL" id="LCHQ01000014">
    <property type="protein sequence ID" value="KKT38683.1"/>
    <property type="molecule type" value="Genomic_DNA"/>
</dbReference>
<gene>
    <name evidence="3" type="ORF">UW26_C0014G0003</name>
</gene>
<dbReference type="InterPro" id="IPR042175">
    <property type="entry name" value="Cell/Rod_MreC_2"/>
</dbReference>
<keyword evidence="1" id="KW-0175">Coiled coil</keyword>
<organism evidence="3 4">
    <name type="scientific">Candidatus Collierbacteria bacterium GW2011_GWF1_44_12</name>
    <dbReference type="NCBI Taxonomy" id="1618402"/>
    <lineage>
        <taxon>Bacteria</taxon>
        <taxon>Candidatus Collieribacteriota</taxon>
    </lineage>
</organism>
<feature type="coiled-coil region" evidence="1">
    <location>
        <begin position="68"/>
        <end position="95"/>
    </location>
</feature>
<dbReference type="InterPro" id="IPR042177">
    <property type="entry name" value="Cell/Rod_1"/>
</dbReference>
<dbReference type="Gene3D" id="2.40.10.340">
    <property type="entry name" value="Rod shape-determining protein MreC, domain 1"/>
    <property type="match status" value="1"/>
</dbReference>
<comment type="caution">
    <text evidence="3">The sequence shown here is derived from an EMBL/GenBank/DDBJ whole genome shotgun (WGS) entry which is preliminary data.</text>
</comment>
<dbReference type="Proteomes" id="UP000034097">
    <property type="component" value="Unassembled WGS sequence"/>
</dbReference>
<feature type="domain" description="Rod shape-determining protein MreC beta-barrel core" evidence="2">
    <location>
        <begin position="132"/>
        <end position="248"/>
    </location>
</feature>
<dbReference type="Pfam" id="PF04085">
    <property type="entry name" value="MreC"/>
    <property type="match status" value="1"/>
</dbReference>
<evidence type="ECO:0000259" key="2">
    <source>
        <dbReference type="Pfam" id="PF04085"/>
    </source>
</evidence>
<dbReference type="InterPro" id="IPR055342">
    <property type="entry name" value="MreC_beta-barrel_core"/>
</dbReference>
<evidence type="ECO:0000313" key="3">
    <source>
        <dbReference type="EMBL" id="KKT38683.1"/>
    </source>
</evidence>
<reference evidence="3 4" key="1">
    <citation type="journal article" date="2015" name="Nature">
        <title>rRNA introns, odd ribosomes, and small enigmatic genomes across a large radiation of phyla.</title>
        <authorList>
            <person name="Brown C.T."/>
            <person name="Hug L.A."/>
            <person name="Thomas B.C."/>
            <person name="Sharon I."/>
            <person name="Castelle C.J."/>
            <person name="Singh A."/>
            <person name="Wilkins M.J."/>
            <person name="Williams K.H."/>
            <person name="Banfield J.F."/>
        </authorList>
    </citation>
    <scope>NUCLEOTIDE SEQUENCE [LARGE SCALE GENOMIC DNA]</scope>
</reference>
<dbReference type="Gene3D" id="2.40.10.350">
    <property type="entry name" value="Rod shape-determining protein MreC, domain 2"/>
    <property type="match status" value="1"/>
</dbReference>
<evidence type="ECO:0000313" key="4">
    <source>
        <dbReference type="Proteomes" id="UP000034097"/>
    </source>
</evidence>
<protein>
    <recommendedName>
        <fullName evidence="2">Rod shape-determining protein MreC beta-barrel core domain-containing protein</fullName>
    </recommendedName>
</protein>
<name>A0A0G1GWU4_9BACT</name>
<accession>A0A0G1GWU4</accession>